<comment type="similarity">
    <text evidence="1 8 9">Belongs to the universal ribosomal protein uS3 family.</text>
</comment>
<evidence type="ECO:0000256" key="4">
    <source>
        <dbReference type="ARBA" id="ARBA00022980"/>
    </source>
</evidence>
<dbReference type="Proteomes" id="UP000315925">
    <property type="component" value="Chromosome"/>
</dbReference>
<dbReference type="EMBL" id="CP037899">
    <property type="protein sequence ID" value="QDQ42047.1"/>
    <property type="molecule type" value="Genomic_DNA"/>
</dbReference>
<sequence length="215" mass="24513">MGQKVNPILFRLPVNRQWRSIWYADKKTFPRFIWEDYQIRKFIKKRLESAAVSKIVIERAGNRVRINIHTARPGLVIGRRAAELDKIKEEIADIVEKGREVLIDVKEVKHPELEAQLVAENIALQIERRVAYRRAIKRAIQLTMDAGAMGIKVRCAGRLGGAEIARAERYHEGKVPLHSLRADIDYGFAEALTVAGKIGVKVWICRKEDIATVVV</sequence>
<dbReference type="OrthoDB" id="9806396at2"/>
<protein>
    <recommendedName>
        <fullName evidence="7 8">Small ribosomal subunit protein uS3</fullName>
    </recommendedName>
</protein>
<dbReference type="RefSeq" id="WP_039721835.1">
    <property type="nucleotide sequence ID" value="NZ_CP037899.1"/>
</dbReference>
<dbReference type="GO" id="GO:0003735">
    <property type="term" value="F:structural constituent of ribosome"/>
    <property type="evidence" value="ECO:0007669"/>
    <property type="project" value="InterPro"/>
</dbReference>
<evidence type="ECO:0000256" key="2">
    <source>
        <dbReference type="ARBA" id="ARBA00022730"/>
    </source>
</evidence>
<name>A0A0C1UP13_9BACT</name>
<dbReference type="InterPro" id="IPR057258">
    <property type="entry name" value="Ribosomal_uS3"/>
</dbReference>
<reference evidence="12" key="2">
    <citation type="journal article" date="2019" name="BMC Genomics">
        <title>Complete genome sequence analysis of the thermoacidophilic verrucomicrobial methanotroph 'Candidatus Methylacidiphilum kamchatkense' strain Kam1 and comparison with its closest relatives.</title>
        <authorList>
            <person name="Kruse T."/>
            <person name="Ratnadevi C.M."/>
            <person name="Erikstad H.A."/>
            <person name="Birkeland N.K."/>
        </authorList>
    </citation>
    <scope>NUCLEOTIDE SEQUENCE</scope>
    <source>
        <strain evidence="12">Kam1</strain>
    </source>
</reference>
<comment type="function">
    <text evidence="6 8">Binds the lower part of the 30S subunit head. Binds mRNA in the 70S ribosome, positioning it for translation.</text>
</comment>
<reference evidence="14" key="3">
    <citation type="submission" date="2019-03" db="EMBL/GenBank/DDBJ databases">
        <title>Complete genome of Methylacidiphilum kamchatkense Kam1.</title>
        <authorList>
            <person name="Kruse T."/>
            <person name="Murarilal Ratnadevi C."/>
            <person name="Erikstad H.-A."/>
            <person name="Birkeland N.-K."/>
        </authorList>
    </citation>
    <scope>NUCLEOTIDE SEQUENCE [LARGE SCALE GENOMIC DNA]</scope>
    <source>
        <strain evidence="14">kam1</strain>
    </source>
</reference>
<dbReference type="CDD" id="cd02412">
    <property type="entry name" value="KH-II_30S_S3"/>
    <property type="match status" value="1"/>
</dbReference>
<evidence type="ECO:0000256" key="3">
    <source>
        <dbReference type="ARBA" id="ARBA00022884"/>
    </source>
</evidence>
<dbReference type="AlphaFoldDB" id="A0A0C1UP13"/>
<dbReference type="Gene3D" id="3.30.1140.32">
    <property type="entry name" value="Ribosomal protein S3, C-terminal domain"/>
    <property type="match status" value="1"/>
</dbReference>
<comment type="subunit">
    <text evidence="8">Part of the 30S ribosomal subunit. Forms a tight complex with proteins S10 and S14.</text>
</comment>
<evidence type="ECO:0000313" key="11">
    <source>
        <dbReference type="EMBL" id="KIE58239.1"/>
    </source>
</evidence>
<dbReference type="GO" id="GO:0003729">
    <property type="term" value="F:mRNA binding"/>
    <property type="evidence" value="ECO:0007669"/>
    <property type="project" value="UniProtKB-UniRule"/>
</dbReference>
<keyword evidence="5 8" id="KW-0687">Ribonucleoprotein</keyword>
<dbReference type="NCBIfam" id="TIGR01009">
    <property type="entry name" value="rpsC_bact"/>
    <property type="match status" value="1"/>
</dbReference>
<dbReference type="PROSITE" id="PS00548">
    <property type="entry name" value="RIBOSOMAL_S3"/>
    <property type="match status" value="1"/>
</dbReference>
<dbReference type="PANTHER" id="PTHR11760:SF19">
    <property type="entry name" value="SMALL RIBOSOMAL SUBUNIT PROTEIN US3C"/>
    <property type="match status" value="1"/>
</dbReference>
<dbReference type="HAMAP" id="MF_01309_B">
    <property type="entry name" value="Ribosomal_uS3_B"/>
    <property type="match status" value="1"/>
</dbReference>
<keyword evidence="3 8" id="KW-0694">RNA-binding</keyword>
<dbReference type="InterPro" id="IPR009019">
    <property type="entry name" value="KH_sf_prok-type"/>
</dbReference>
<dbReference type="InterPro" id="IPR001351">
    <property type="entry name" value="Ribosomal_uS3_C"/>
</dbReference>
<keyword evidence="2 8" id="KW-0699">rRNA-binding</keyword>
<dbReference type="InterPro" id="IPR004044">
    <property type="entry name" value="KH_dom_type_2"/>
</dbReference>
<dbReference type="GO" id="GO:0019843">
    <property type="term" value="F:rRNA binding"/>
    <property type="evidence" value="ECO:0007669"/>
    <property type="project" value="UniProtKB-UniRule"/>
</dbReference>
<dbReference type="InterPro" id="IPR036419">
    <property type="entry name" value="Ribosomal_S3_C_sf"/>
</dbReference>
<evidence type="ECO:0000256" key="1">
    <source>
        <dbReference type="ARBA" id="ARBA00010761"/>
    </source>
</evidence>
<dbReference type="SUPFAM" id="SSF54821">
    <property type="entry name" value="Ribosomal protein S3 C-terminal domain"/>
    <property type="match status" value="1"/>
</dbReference>
<gene>
    <name evidence="8 12" type="primary">rpsC</name>
    <name evidence="11" type="ORF">A946_08735</name>
    <name evidence="12" type="ORF">kam1_803</name>
</gene>
<dbReference type="KEGG" id="mkc:kam1_803"/>
<evidence type="ECO:0000256" key="7">
    <source>
        <dbReference type="ARBA" id="ARBA00035257"/>
    </source>
</evidence>
<dbReference type="Gene3D" id="3.30.300.20">
    <property type="match status" value="1"/>
</dbReference>
<organism evidence="12 14">
    <name type="scientific">Methylacidiphilum kamchatkense Kam1</name>
    <dbReference type="NCBI Taxonomy" id="1202785"/>
    <lineage>
        <taxon>Bacteria</taxon>
        <taxon>Pseudomonadati</taxon>
        <taxon>Verrucomicrobiota</taxon>
        <taxon>Methylacidiphilae</taxon>
        <taxon>Methylacidiphilales</taxon>
        <taxon>Methylacidiphilaceae</taxon>
        <taxon>Methylacidiphilum (ex Ratnadevi et al. 2023)</taxon>
    </lineage>
</organism>
<proteinExistence type="inferred from homology"/>
<dbReference type="Pfam" id="PF00189">
    <property type="entry name" value="Ribosomal_S3_C"/>
    <property type="match status" value="1"/>
</dbReference>
<dbReference type="InterPro" id="IPR018280">
    <property type="entry name" value="Ribosomal_uS3_CS"/>
</dbReference>
<dbReference type="SMART" id="SM00322">
    <property type="entry name" value="KH"/>
    <property type="match status" value="1"/>
</dbReference>
<evidence type="ECO:0000256" key="9">
    <source>
        <dbReference type="RuleBase" id="RU003624"/>
    </source>
</evidence>
<dbReference type="InterPro" id="IPR004087">
    <property type="entry name" value="KH_dom"/>
</dbReference>
<evidence type="ECO:0000256" key="8">
    <source>
        <dbReference type="HAMAP-Rule" id="MF_01309"/>
    </source>
</evidence>
<keyword evidence="13" id="KW-1185">Reference proteome</keyword>
<dbReference type="SUPFAM" id="SSF54814">
    <property type="entry name" value="Prokaryotic type KH domain (KH-domain type II)"/>
    <property type="match status" value="1"/>
</dbReference>
<dbReference type="PROSITE" id="PS50823">
    <property type="entry name" value="KH_TYPE_2"/>
    <property type="match status" value="1"/>
</dbReference>
<dbReference type="FunFam" id="3.30.300.20:FF:000001">
    <property type="entry name" value="30S ribosomal protein S3"/>
    <property type="match status" value="1"/>
</dbReference>
<evidence type="ECO:0000313" key="14">
    <source>
        <dbReference type="Proteomes" id="UP000315925"/>
    </source>
</evidence>
<feature type="domain" description="KH type-2" evidence="10">
    <location>
        <begin position="39"/>
        <end position="109"/>
    </location>
</feature>
<dbReference type="InterPro" id="IPR005704">
    <property type="entry name" value="Ribosomal_uS3_bac-typ"/>
</dbReference>
<reference evidence="11 13" key="1">
    <citation type="submission" date="2014-08" db="EMBL/GenBank/DDBJ databases">
        <title>Methylacidiphilum kamchatkense strain Kam1 draft genome sequence.</title>
        <authorList>
            <person name="Birkeland N.-K."/>
            <person name="Erikstad H.A."/>
        </authorList>
    </citation>
    <scope>NUCLEOTIDE SEQUENCE [LARGE SCALE GENOMIC DNA]</scope>
    <source>
        <strain evidence="11 13">Kam1</strain>
    </source>
</reference>
<evidence type="ECO:0000256" key="5">
    <source>
        <dbReference type="ARBA" id="ARBA00023274"/>
    </source>
</evidence>
<dbReference type="Proteomes" id="UP000031594">
    <property type="component" value="Unassembled WGS sequence"/>
</dbReference>
<evidence type="ECO:0000313" key="12">
    <source>
        <dbReference type="EMBL" id="QDQ42047.1"/>
    </source>
</evidence>
<evidence type="ECO:0000256" key="6">
    <source>
        <dbReference type="ARBA" id="ARBA00024998"/>
    </source>
</evidence>
<keyword evidence="4 8" id="KW-0689">Ribosomal protein</keyword>
<dbReference type="EMBL" id="JQNX01000006">
    <property type="protein sequence ID" value="KIE58239.1"/>
    <property type="molecule type" value="Genomic_DNA"/>
</dbReference>
<dbReference type="GO" id="GO:0022627">
    <property type="term" value="C:cytosolic small ribosomal subunit"/>
    <property type="evidence" value="ECO:0007669"/>
    <property type="project" value="TreeGrafter"/>
</dbReference>
<dbReference type="InterPro" id="IPR015946">
    <property type="entry name" value="KH_dom-like_a/b"/>
</dbReference>
<evidence type="ECO:0000313" key="13">
    <source>
        <dbReference type="Proteomes" id="UP000031594"/>
    </source>
</evidence>
<evidence type="ECO:0000259" key="10">
    <source>
        <dbReference type="PROSITE" id="PS50823"/>
    </source>
</evidence>
<dbReference type="PANTHER" id="PTHR11760">
    <property type="entry name" value="30S/40S RIBOSOMAL PROTEIN S3"/>
    <property type="match status" value="1"/>
</dbReference>
<dbReference type="STRING" id="1202785.A946_08735"/>
<dbReference type="GO" id="GO:0006412">
    <property type="term" value="P:translation"/>
    <property type="evidence" value="ECO:0007669"/>
    <property type="project" value="UniProtKB-UniRule"/>
</dbReference>
<accession>A0A0C1UP13</accession>
<dbReference type="Pfam" id="PF07650">
    <property type="entry name" value="KH_2"/>
    <property type="match status" value="1"/>
</dbReference>